<dbReference type="NCBIfam" id="TIGR00876">
    <property type="entry name" value="tal_mycobact"/>
    <property type="match status" value="1"/>
</dbReference>
<dbReference type="NCBIfam" id="NF002881">
    <property type="entry name" value="PRK03343.1"/>
    <property type="match status" value="1"/>
</dbReference>
<dbReference type="InterPro" id="IPR013785">
    <property type="entry name" value="Aldolase_TIM"/>
</dbReference>
<dbReference type="CDD" id="cd00955">
    <property type="entry name" value="Transaldolase_like"/>
    <property type="match status" value="1"/>
</dbReference>
<comment type="function">
    <text evidence="1 11">Transaldolase is important for the balance of metabolites in the pentose-phosphate pathway.</text>
</comment>
<evidence type="ECO:0000256" key="2">
    <source>
        <dbReference type="ARBA" id="ARBA00004496"/>
    </source>
</evidence>
<dbReference type="PANTHER" id="PTHR10683:SF31">
    <property type="entry name" value="TRANSALDOLASE"/>
    <property type="match status" value="1"/>
</dbReference>
<dbReference type="EMBL" id="PQWO01000005">
    <property type="protein sequence ID" value="PZD73488.1"/>
    <property type="molecule type" value="Genomic_DNA"/>
</dbReference>
<dbReference type="InterPro" id="IPR001585">
    <property type="entry name" value="TAL/FSA"/>
</dbReference>
<keyword evidence="9 11" id="KW-0704">Schiff base</keyword>
<keyword evidence="13" id="KW-1185">Reference proteome</keyword>
<dbReference type="GO" id="GO:0006098">
    <property type="term" value="P:pentose-phosphate shunt"/>
    <property type="evidence" value="ECO:0007669"/>
    <property type="project" value="UniProtKB-UniRule"/>
</dbReference>
<dbReference type="GO" id="GO:0005975">
    <property type="term" value="P:carbohydrate metabolic process"/>
    <property type="evidence" value="ECO:0007669"/>
    <property type="project" value="InterPro"/>
</dbReference>
<dbReference type="Proteomes" id="UP000248857">
    <property type="component" value="Unassembled WGS sequence"/>
</dbReference>
<evidence type="ECO:0000256" key="7">
    <source>
        <dbReference type="ARBA" id="ARBA00022679"/>
    </source>
</evidence>
<evidence type="ECO:0000313" key="13">
    <source>
        <dbReference type="Proteomes" id="UP000248857"/>
    </source>
</evidence>
<comment type="pathway">
    <text evidence="3 11">Carbohydrate degradation; pentose phosphate pathway; D-glyceraldehyde 3-phosphate and beta-D-fructose 6-phosphate from D-ribose 5-phosphate and D-xylulose 5-phosphate (non-oxidative stage): step 2/3.</text>
</comment>
<dbReference type="InterPro" id="IPR018225">
    <property type="entry name" value="Transaldolase_AS"/>
</dbReference>
<evidence type="ECO:0000256" key="4">
    <source>
        <dbReference type="ARBA" id="ARBA00008426"/>
    </source>
</evidence>
<comment type="caution">
    <text evidence="12">The sequence shown here is derived from an EMBL/GenBank/DDBJ whole genome shotgun (WGS) entry which is preliminary data.</text>
</comment>
<keyword evidence="7 11" id="KW-0808">Transferase</keyword>
<dbReference type="InterPro" id="IPR004732">
    <property type="entry name" value="Transaldolase_2"/>
</dbReference>
<organism evidence="12 13">
    <name type="scientific">Acaryochloris thomasi RCC1774</name>
    <dbReference type="NCBI Taxonomy" id="1764569"/>
    <lineage>
        <taxon>Bacteria</taxon>
        <taxon>Bacillati</taxon>
        <taxon>Cyanobacteriota</taxon>
        <taxon>Cyanophyceae</taxon>
        <taxon>Acaryochloridales</taxon>
        <taxon>Acaryochloridaceae</taxon>
        <taxon>Acaryochloris</taxon>
        <taxon>Acaryochloris thomasi</taxon>
    </lineage>
</organism>
<name>A0A2W1JJ84_9CYAN</name>
<feature type="active site" description="Schiff-base intermediate with substrate" evidence="11">
    <location>
        <position position="141"/>
    </location>
</feature>
<sequence length="380" mass="41746">MAVNHLLEIKEFGQSIWMDNLSRDIIESGQLKEMMENQGVRGITSNPAIFEKAIAGNATYDGDINIGIKAEQSVMDIYESLIFDDIRNACDVFKPLYEQSGGLDGYVSIEVPPNIANDTAATIKEAHRYYQEIGRENVMIKIPGTEAGLPAVEEVIASGINVNVTLLFAVDSYVETFYAYIRGLEARVAKGEDISKIASVASFFLSRIDSKVDGLLDERIAKAGTEAFTEQLKGLKGKVAIANAKIAYEKYKEIIQTDRWKALSAKGANIQRLLWASTSTKDPAYSDVMYVDELVGPDTVNTLPPNTLEACADHCDVDNRVEQGLAEAHQVIDSLATPEIGIDLDQVMAELLNEGIDKFVQPFDVLLNSLEEKVKQLATV</sequence>
<reference evidence="12 13" key="1">
    <citation type="journal article" date="2018" name="Sci. Rep.">
        <title>A novel species of the marine cyanobacterium Acaryochloris with a unique pigment content and lifestyle.</title>
        <authorList>
            <person name="Partensky F."/>
            <person name="Six C."/>
            <person name="Ratin M."/>
            <person name="Garczarek L."/>
            <person name="Vaulot D."/>
            <person name="Probert I."/>
            <person name="Calteau A."/>
            <person name="Gourvil P."/>
            <person name="Marie D."/>
            <person name="Grebert T."/>
            <person name="Bouchier C."/>
            <person name="Le Panse S."/>
            <person name="Gachenot M."/>
            <person name="Rodriguez F."/>
            <person name="Garrido J.L."/>
        </authorList>
    </citation>
    <scope>NUCLEOTIDE SEQUENCE [LARGE SCALE GENOMIC DNA]</scope>
    <source>
        <strain evidence="12 13">RCC1774</strain>
    </source>
</reference>
<gene>
    <name evidence="12" type="primary">tal_1</name>
    <name evidence="11" type="synonym">tal</name>
    <name evidence="12" type="ORF">C1752_02153</name>
</gene>
<dbReference type="Gene3D" id="3.20.20.70">
    <property type="entry name" value="Aldolase class I"/>
    <property type="match status" value="1"/>
</dbReference>
<comment type="catalytic activity">
    <reaction evidence="10 11">
        <text>D-sedoheptulose 7-phosphate + D-glyceraldehyde 3-phosphate = D-erythrose 4-phosphate + beta-D-fructose 6-phosphate</text>
        <dbReference type="Rhea" id="RHEA:17053"/>
        <dbReference type="ChEBI" id="CHEBI:16897"/>
        <dbReference type="ChEBI" id="CHEBI:57483"/>
        <dbReference type="ChEBI" id="CHEBI:57634"/>
        <dbReference type="ChEBI" id="CHEBI:59776"/>
        <dbReference type="EC" id="2.2.1.2"/>
    </reaction>
</comment>
<evidence type="ECO:0000256" key="5">
    <source>
        <dbReference type="ARBA" id="ARBA00013151"/>
    </source>
</evidence>
<protein>
    <recommendedName>
        <fullName evidence="5 11">Transaldolase</fullName>
        <ecNumber evidence="5 11">2.2.1.2</ecNumber>
    </recommendedName>
</protein>
<evidence type="ECO:0000256" key="1">
    <source>
        <dbReference type="ARBA" id="ARBA00003518"/>
    </source>
</evidence>
<dbReference type="RefSeq" id="WP_110986109.1">
    <property type="nucleotide sequence ID" value="NZ_CAWNWM010000005.1"/>
</dbReference>
<evidence type="ECO:0000256" key="10">
    <source>
        <dbReference type="ARBA" id="ARBA00048810"/>
    </source>
</evidence>
<dbReference type="HAMAP" id="MF_00493">
    <property type="entry name" value="Transaldolase_2"/>
    <property type="match status" value="1"/>
</dbReference>
<evidence type="ECO:0000256" key="11">
    <source>
        <dbReference type="HAMAP-Rule" id="MF_00493"/>
    </source>
</evidence>
<evidence type="ECO:0000256" key="6">
    <source>
        <dbReference type="ARBA" id="ARBA00022490"/>
    </source>
</evidence>
<evidence type="ECO:0000256" key="8">
    <source>
        <dbReference type="ARBA" id="ARBA00023126"/>
    </source>
</evidence>
<keyword evidence="8 11" id="KW-0570">Pentose shunt</keyword>
<comment type="subcellular location">
    <subcellularLocation>
        <location evidence="2 11">Cytoplasm</location>
    </subcellularLocation>
</comment>
<dbReference type="AlphaFoldDB" id="A0A2W1JJ84"/>
<dbReference type="GO" id="GO:0004801">
    <property type="term" value="F:transaldolase activity"/>
    <property type="evidence" value="ECO:0007669"/>
    <property type="project" value="UniProtKB-UniRule"/>
</dbReference>
<evidence type="ECO:0000256" key="9">
    <source>
        <dbReference type="ARBA" id="ARBA00023270"/>
    </source>
</evidence>
<evidence type="ECO:0000256" key="3">
    <source>
        <dbReference type="ARBA" id="ARBA00004857"/>
    </source>
</evidence>
<dbReference type="GO" id="GO:0005737">
    <property type="term" value="C:cytoplasm"/>
    <property type="evidence" value="ECO:0007669"/>
    <property type="project" value="UniProtKB-SubCell"/>
</dbReference>
<dbReference type="SUPFAM" id="SSF51569">
    <property type="entry name" value="Aldolase"/>
    <property type="match status" value="1"/>
</dbReference>
<dbReference type="Pfam" id="PF00923">
    <property type="entry name" value="TAL_FSA"/>
    <property type="match status" value="1"/>
</dbReference>
<dbReference type="PIRSF" id="PIRSF036915">
    <property type="entry name" value="Trnald_Bac_Plnt"/>
    <property type="match status" value="1"/>
</dbReference>
<comment type="similarity">
    <text evidence="4 11">Belongs to the transaldolase family. Type 2 subfamily.</text>
</comment>
<dbReference type="UniPathway" id="UPA00115">
    <property type="reaction ID" value="UER00414"/>
</dbReference>
<proteinExistence type="inferred from homology"/>
<dbReference type="PROSITE" id="PS01054">
    <property type="entry name" value="TRANSALDOLASE_1"/>
    <property type="match status" value="1"/>
</dbReference>
<dbReference type="PANTHER" id="PTHR10683">
    <property type="entry name" value="TRANSALDOLASE"/>
    <property type="match status" value="1"/>
</dbReference>
<dbReference type="EC" id="2.2.1.2" evidence="5 11"/>
<dbReference type="OrthoDB" id="140919at2"/>
<keyword evidence="6 11" id="KW-0963">Cytoplasm</keyword>
<evidence type="ECO:0000313" key="12">
    <source>
        <dbReference type="EMBL" id="PZD73488.1"/>
    </source>
</evidence>
<accession>A0A2W1JJ84</accession>
<dbReference type="PROSITE" id="PS00958">
    <property type="entry name" value="TRANSALDOLASE_2"/>
    <property type="match status" value="1"/>
</dbReference>